<accession>A0AAD4QCS8</accession>
<evidence type="ECO:0000256" key="1">
    <source>
        <dbReference type="SAM" id="MobiDB-lite"/>
    </source>
</evidence>
<feature type="region of interest" description="Disordered" evidence="1">
    <location>
        <begin position="56"/>
        <end position="128"/>
    </location>
</feature>
<dbReference type="Proteomes" id="UP001201163">
    <property type="component" value="Unassembled WGS sequence"/>
</dbReference>
<keyword evidence="3" id="KW-1185">Reference proteome</keyword>
<comment type="caution">
    <text evidence="2">The sequence shown here is derived from an EMBL/GenBank/DDBJ whole genome shotgun (WGS) entry which is preliminary data.</text>
</comment>
<dbReference type="EMBL" id="JAKELL010000033">
    <property type="protein sequence ID" value="KAH8989961.1"/>
    <property type="molecule type" value="Genomic_DNA"/>
</dbReference>
<feature type="compositionally biased region" description="Basic and acidic residues" evidence="1">
    <location>
        <begin position="106"/>
        <end position="120"/>
    </location>
</feature>
<reference evidence="2" key="1">
    <citation type="submission" date="2022-01" db="EMBL/GenBank/DDBJ databases">
        <title>Comparative genomics reveals a dynamic genome evolution in the ectomycorrhizal milk-cap (Lactarius) mushrooms.</title>
        <authorList>
            <consortium name="DOE Joint Genome Institute"/>
            <person name="Lebreton A."/>
            <person name="Tang N."/>
            <person name="Kuo A."/>
            <person name="LaButti K."/>
            <person name="Drula E."/>
            <person name="Barry K."/>
            <person name="Clum A."/>
            <person name="Lipzen A."/>
            <person name="Mousain D."/>
            <person name="Ng V."/>
            <person name="Wang R."/>
            <person name="Wang X."/>
            <person name="Dai Y."/>
            <person name="Henrissat B."/>
            <person name="Grigoriev I.V."/>
            <person name="Guerin-Laguette A."/>
            <person name="Yu F."/>
            <person name="Martin F.M."/>
        </authorList>
    </citation>
    <scope>NUCLEOTIDE SEQUENCE</scope>
    <source>
        <strain evidence="2">QP</strain>
    </source>
</reference>
<evidence type="ECO:0000313" key="2">
    <source>
        <dbReference type="EMBL" id="KAH8989961.1"/>
    </source>
</evidence>
<evidence type="ECO:0000313" key="3">
    <source>
        <dbReference type="Proteomes" id="UP001201163"/>
    </source>
</evidence>
<sequence length="230" mass="26566">MSPASSDPCPPSNIDNDTWAQPTFDRVTDDTHPIEGVKPLFSSFSAPRYPPLFLRNTLERPRDPDMVQPEAPRNKVATTTPQIEEDEPCREVLVPHNHPLYTHAQKKCEREHDADDESPHKRLKPQLTYRSNPLPKFFRYRPRLKPLEKTPKHKATPRTPMDPDSSDWKLIRTEATKPPPYDAILQHLAYRYRPEAKEPAFHPLPFPAGSSSAVHSFRKKYQPINMKIKP</sequence>
<feature type="region of interest" description="Disordered" evidence="1">
    <location>
        <begin position="140"/>
        <end position="166"/>
    </location>
</feature>
<organism evidence="2 3">
    <name type="scientific">Lactarius akahatsu</name>
    <dbReference type="NCBI Taxonomy" id="416441"/>
    <lineage>
        <taxon>Eukaryota</taxon>
        <taxon>Fungi</taxon>
        <taxon>Dikarya</taxon>
        <taxon>Basidiomycota</taxon>
        <taxon>Agaricomycotina</taxon>
        <taxon>Agaricomycetes</taxon>
        <taxon>Russulales</taxon>
        <taxon>Russulaceae</taxon>
        <taxon>Lactarius</taxon>
    </lineage>
</organism>
<proteinExistence type="predicted"/>
<gene>
    <name evidence="2" type="ORF">EDB92DRAFT_1816946</name>
</gene>
<feature type="region of interest" description="Disordered" evidence="1">
    <location>
        <begin position="1"/>
        <end position="35"/>
    </location>
</feature>
<feature type="compositionally biased region" description="Basic and acidic residues" evidence="1">
    <location>
        <begin position="26"/>
        <end position="35"/>
    </location>
</feature>
<name>A0AAD4QCS8_9AGAM</name>
<protein>
    <submittedName>
        <fullName evidence="2">Uncharacterized protein</fullName>
    </submittedName>
</protein>
<dbReference type="AlphaFoldDB" id="A0AAD4QCS8"/>